<accession>A0A437R5N3</accession>
<sequence>MKTEVPGINDWHGYQDDMDAHYAFKVFFGKTLAEMQPWFRQSVIERTDELRFMPTKAFQYYIFALRDYIIEKNYSEDDDDCAVDCLFNLVQQKINSDPGAILPVIDELIPALHVIAANVAMYNINMDIYGSIPQRLQLLLQSYQQLHLPS</sequence>
<reference evidence="1 2" key="1">
    <citation type="submission" date="2019-01" db="EMBL/GenBank/DDBJ databases">
        <authorList>
            <person name="Chen W.-M."/>
        </authorList>
    </citation>
    <scope>NUCLEOTIDE SEQUENCE [LARGE SCALE GENOMIC DNA]</scope>
    <source>
        <strain evidence="1 2">KYPC3</strain>
    </source>
</reference>
<organism evidence="1 2">
    <name type="scientific">Rheinheimera riviphila</name>
    <dbReference type="NCBI Taxonomy" id="1834037"/>
    <lineage>
        <taxon>Bacteria</taxon>
        <taxon>Pseudomonadati</taxon>
        <taxon>Pseudomonadota</taxon>
        <taxon>Gammaproteobacteria</taxon>
        <taxon>Chromatiales</taxon>
        <taxon>Chromatiaceae</taxon>
        <taxon>Rheinheimera</taxon>
    </lineage>
</organism>
<dbReference type="AlphaFoldDB" id="A0A437R5N3"/>
<gene>
    <name evidence="1" type="ORF">EOE67_01765</name>
</gene>
<dbReference type="OrthoDB" id="5768712at2"/>
<keyword evidence="2" id="KW-1185">Reference proteome</keyword>
<dbReference type="EMBL" id="SACS01000001">
    <property type="protein sequence ID" value="RVU42090.1"/>
    <property type="molecule type" value="Genomic_DNA"/>
</dbReference>
<evidence type="ECO:0000313" key="1">
    <source>
        <dbReference type="EMBL" id="RVU42090.1"/>
    </source>
</evidence>
<evidence type="ECO:0000313" key="2">
    <source>
        <dbReference type="Proteomes" id="UP000283077"/>
    </source>
</evidence>
<name>A0A437R5N3_9GAMM</name>
<dbReference type="Proteomes" id="UP000283077">
    <property type="component" value="Unassembled WGS sequence"/>
</dbReference>
<comment type="caution">
    <text evidence="1">The sequence shown here is derived from an EMBL/GenBank/DDBJ whole genome shotgun (WGS) entry which is preliminary data.</text>
</comment>
<proteinExistence type="predicted"/>
<protein>
    <submittedName>
        <fullName evidence="1">Uncharacterized protein</fullName>
    </submittedName>
</protein>